<organism evidence="1 2">
    <name type="scientific">Sphagnurus paluster</name>
    <dbReference type="NCBI Taxonomy" id="117069"/>
    <lineage>
        <taxon>Eukaryota</taxon>
        <taxon>Fungi</taxon>
        <taxon>Dikarya</taxon>
        <taxon>Basidiomycota</taxon>
        <taxon>Agaricomycotina</taxon>
        <taxon>Agaricomycetes</taxon>
        <taxon>Agaricomycetidae</taxon>
        <taxon>Agaricales</taxon>
        <taxon>Tricholomatineae</taxon>
        <taxon>Lyophyllaceae</taxon>
        <taxon>Sphagnurus</taxon>
    </lineage>
</organism>
<dbReference type="Proteomes" id="UP000717328">
    <property type="component" value="Unassembled WGS sequence"/>
</dbReference>
<name>A0A9P7KIR2_9AGAR</name>
<sequence length="266" mass="30531">MEIDNLPPMELLRLQELRLQLDGIALEEDITSFFNALVIPNICHLELTRSRGFRQLPFMSLLLRPHKIDTMSFVPDGCTTECLLEFFRLVPSLRRLALNSPFEAPDEDWDPSPATLMTPPEECVRLDEVLLNHLTPTLPLNEPESSTVLCPLLEEIELRFSPDVVVPDDAIIRFLRARTTRAPEGITRLTHGSFFLKRAAKNSSPEILTEMRPERDIGLNPDVFYYPQPWIDRLANICPVFTPYQGIEVSEEPCDNWKPGFLLEMF</sequence>
<accession>A0A9P7KIR2</accession>
<comment type="caution">
    <text evidence="1">The sequence shown here is derived from an EMBL/GenBank/DDBJ whole genome shotgun (WGS) entry which is preliminary data.</text>
</comment>
<reference evidence="1" key="1">
    <citation type="submission" date="2021-02" db="EMBL/GenBank/DDBJ databases">
        <authorList>
            <person name="Nieuwenhuis M."/>
            <person name="Van De Peppel L.J.J."/>
        </authorList>
    </citation>
    <scope>NUCLEOTIDE SEQUENCE</scope>
    <source>
        <strain evidence="1">D49</strain>
    </source>
</reference>
<evidence type="ECO:0000313" key="2">
    <source>
        <dbReference type="Proteomes" id="UP000717328"/>
    </source>
</evidence>
<dbReference type="AlphaFoldDB" id="A0A9P7KIR2"/>
<proteinExistence type="predicted"/>
<reference evidence="1" key="2">
    <citation type="submission" date="2021-10" db="EMBL/GenBank/DDBJ databases">
        <title>Phylogenomics reveals ancestral predisposition of the termite-cultivated fungus Termitomyces towards a domesticated lifestyle.</title>
        <authorList>
            <person name="Auxier B."/>
            <person name="Grum-Grzhimaylo A."/>
            <person name="Cardenas M.E."/>
            <person name="Lodge J.D."/>
            <person name="Laessoe T."/>
            <person name="Pedersen O."/>
            <person name="Smith M.E."/>
            <person name="Kuyper T.W."/>
            <person name="Franco-Molano E.A."/>
            <person name="Baroni T.J."/>
            <person name="Aanen D.K."/>
        </authorList>
    </citation>
    <scope>NUCLEOTIDE SEQUENCE</scope>
    <source>
        <strain evidence="1">D49</strain>
    </source>
</reference>
<protein>
    <submittedName>
        <fullName evidence="1">Uncharacterized protein</fullName>
    </submittedName>
</protein>
<dbReference type="EMBL" id="JABCKI010000184">
    <property type="protein sequence ID" value="KAG5651898.1"/>
    <property type="molecule type" value="Genomic_DNA"/>
</dbReference>
<evidence type="ECO:0000313" key="1">
    <source>
        <dbReference type="EMBL" id="KAG5651898.1"/>
    </source>
</evidence>
<keyword evidence="2" id="KW-1185">Reference proteome</keyword>
<gene>
    <name evidence="1" type="ORF">H0H81_006979</name>
</gene>